<gene>
    <name evidence="5" type="ORF">CEP51_015078</name>
</gene>
<dbReference type="PROSITE" id="PS00061">
    <property type="entry name" value="ADH_SHORT"/>
    <property type="match status" value="1"/>
</dbReference>
<comment type="similarity">
    <text evidence="1">Belongs to the short-chain dehydrogenases/reductases (SDR) family.</text>
</comment>
<dbReference type="PANTHER" id="PTHR42760:SF111">
    <property type="entry name" value="3-OXOACYL-(ACYL-CARRIER-PROTEIN) REDUCTASE (AFU_ORTHOLOGUE AFUA_1G10100)"/>
    <property type="match status" value="1"/>
</dbReference>
<keyword evidence="6" id="KW-1185">Reference proteome</keyword>
<dbReference type="PRINTS" id="PR00080">
    <property type="entry name" value="SDRFAMILY"/>
</dbReference>
<evidence type="ECO:0000313" key="5">
    <source>
        <dbReference type="EMBL" id="RSL52322.1"/>
    </source>
</evidence>
<evidence type="ECO:0000259" key="4">
    <source>
        <dbReference type="SMART" id="SM00822"/>
    </source>
</evidence>
<evidence type="ECO:0000313" key="6">
    <source>
        <dbReference type="Proteomes" id="UP000287972"/>
    </source>
</evidence>
<dbReference type="PRINTS" id="PR00081">
    <property type="entry name" value="GDHRDH"/>
</dbReference>
<dbReference type="GO" id="GO:0006633">
    <property type="term" value="P:fatty acid biosynthetic process"/>
    <property type="evidence" value="ECO:0007669"/>
    <property type="project" value="TreeGrafter"/>
</dbReference>
<dbReference type="GO" id="GO:0048038">
    <property type="term" value="F:quinone binding"/>
    <property type="evidence" value="ECO:0007669"/>
    <property type="project" value="TreeGrafter"/>
</dbReference>
<dbReference type="InterPro" id="IPR013658">
    <property type="entry name" value="SGL"/>
</dbReference>
<evidence type="ECO:0000256" key="1">
    <source>
        <dbReference type="ARBA" id="ARBA00006484"/>
    </source>
</evidence>
<protein>
    <recommendedName>
        <fullName evidence="4">Ketoreductase domain-containing protein</fullName>
    </recommendedName>
</protein>
<keyword evidence="3" id="KW-0560">Oxidoreductase</keyword>
<dbReference type="Pfam" id="PF08450">
    <property type="entry name" value="SGL"/>
    <property type="match status" value="2"/>
</dbReference>
<reference evidence="5 6" key="1">
    <citation type="submission" date="2017-06" db="EMBL/GenBank/DDBJ databases">
        <title>Comparative genomic analysis of Ambrosia Fusariam Clade fungi.</title>
        <authorList>
            <person name="Stajich J.E."/>
            <person name="Carrillo J."/>
            <person name="Kijimoto T."/>
            <person name="Eskalen A."/>
            <person name="O'Donnell K."/>
            <person name="Kasson M."/>
        </authorList>
    </citation>
    <scope>NUCLEOTIDE SEQUENCE [LARGE SCALE GENOMIC DNA]</scope>
    <source>
        <strain evidence="5 6">NRRL62606</strain>
    </source>
</reference>
<dbReference type="Proteomes" id="UP000287972">
    <property type="component" value="Unassembled WGS sequence"/>
</dbReference>
<proteinExistence type="inferred from homology"/>
<dbReference type="InterPro" id="IPR002347">
    <property type="entry name" value="SDR_fam"/>
</dbReference>
<dbReference type="SMART" id="SM00822">
    <property type="entry name" value="PKS_KR"/>
    <property type="match status" value="1"/>
</dbReference>
<dbReference type="InterPro" id="IPR036291">
    <property type="entry name" value="NAD(P)-bd_dom_sf"/>
</dbReference>
<name>A0A428PGY6_9HYPO</name>
<dbReference type="GO" id="GO:0016616">
    <property type="term" value="F:oxidoreductase activity, acting on the CH-OH group of donors, NAD or NADP as acceptor"/>
    <property type="evidence" value="ECO:0007669"/>
    <property type="project" value="TreeGrafter"/>
</dbReference>
<dbReference type="SUPFAM" id="SSF63829">
    <property type="entry name" value="Calcium-dependent phosphotriesterase"/>
    <property type="match status" value="1"/>
</dbReference>
<dbReference type="Gene3D" id="2.120.10.30">
    <property type="entry name" value="TolB, C-terminal domain"/>
    <property type="match status" value="2"/>
</dbReference>
<dbReference type="SUPFAM" id="SSF51735">
    <property type="entry name" value="NAD(P)-binding Rossmann-fold domains"/>
    <property type="match status" value="1"/>
</dbReference>
<dbReference type="CDD" id="cd05233">
    <property type="entry name" value="SDR_c"/>
    <property type="match status" value="1"/>
</dbReference>
<dbReference type="InterPro" id="IPR020904">
    <property type="entry name" value="Sc_DH/Rdtase_CS"/>
</dbReference>
<dbReference type="EMBL" id="NKCL01000762">
    <property type="protein sequence ID" value="RSL52322.1"/>
    <property type="molecule type" value="Genomic_DNA"/>
</dbReference>
<dbReference type="AlphaFoldDB" id="A0A428PGY6"/>
<dbReference type="InterPro" id="IPR011042">
    <property type="entry name" value="6-blade_b-propeller_TolB-like"/>
</dbReference>
<keyword evidence="2" id="KW-0521">NADP</keyword>
<sequence length="544" mass="59309">MMENRAKAFVAPHTDLGESPLYRAEDDTLHYVDVLGQKINILQLSGNHERRIIDCPEPITFLAFHQDGGYLICSFSSIVHMTDDGHWTVLKQVFSDVTKERLNDAGIDALGRLWYVSAYDFDLKSGTISNRRLVVTHNKFDGEFDGLLTDANGDLYTFIWDGGAVIKYSSSGELIRTWDINAARVTHGAWVGSKLDKMIVTTAKRSESEAGWEGEEAGALFYVPGETFIGLEKHSPDSVLEIMSQRPYDGKLGIITGGSRGIGAAVAQRLAAKGCNLVLAYTSDSSTAPTEELCKQLSETCKISCSAVQADLASPVEASQAILLAAQRLFRTYASDKPFHVDILINNAGVSSNQYMNDVKLGPIDPREFERVYTINVLAPLMLTQAIAPYLPYDRSGRIVTVSSVSSSIGYQGQSIYAGSKSAVESMTRVWSRELYDRATVNCINPGPAWGDMYEKAGPAFWTINQPYVDVAPLASYNGEKDVLAMAGGDAQRFDEIVRGPMKGRRPGFTTEIAGTIDMLCSAESGWTTGSVICANGGMRMSIA</sequence>
<accession>A0A428PGY6</accession>
<evidence type="ECO:0000256" key="3">
    <source>
        <dbReference type="ARBA" id="ARBA00023002"/>
    </source>
</evidence>
<comment type="caution">
    <text evidence="5">The sequence shown here is derived from an EMBL/GenBank/DDBJ whole genome shotgun (WGS) entry which is preliminary data.</text>
</comment>
<dbReference type="PANTHER" id="PTHR42760">
    <property type="entry name" value="SHORT-CHAIN DEHYDROGENASES/REDUCTASES FAMILY MEMBER"/>
    <property type="match status" value="1"/>
</dbReference>
<dbReference type="InterPro" id="IPR057326">
    <property type="entry name" value="KR_dom"/>
</dbReference>
<organism evidence="5 6">
    <name type="scientific">Fusarium floridanum</name>
    <dbReference type="NCBI Taxonomy" id="1325733"/>
    <lineage>
        <taxon>Eukaryota</taxon>
        <taxon>Fungi</taxon>
        <taxon>Dikarya</taxon>
        <taxon>Ascomycota</taxon>
        <taxon>Pezizomycotina</taxon>
        <taxon>Sordariomycetes</taxon>
        <taxon>Hypocreomycetidae</taxon>
        <taxon>Hypocreales</taxon>
        <taxon>Nectriaceae</taxon>
        <taxon>Fusarium</taxon>
        <taxon>Fusarium solani species complex</taxon>
    </lineage>
</organism>
<dbReference type="Pfam" id="PF00106">
    <property type="entry name" value="adh_short"/>
    <property type="match status" value="1"/>
</dbReference>
<dbReference type="FunFam" id="3.40.50.720:FF:000374">
    <property type="entry name" value="3-oxoacyl-(Acyl-carrier-protein) reductase"/>
    <property type="match status" value="1"/>
</dbReference>
<dbReference type="Gene3D" id="3.40.50.720">
    <property type="entry name" value="NAD(P)-binding Rossmann-like Domain"/>
    <property type="match status" value="1"/>
</dbReference>
<evidence type="ECO:0000256" key="2">
    <source>
        <dbReference type="ARBA" id="ARBA00022857"/>
    </source>
</evidence>
<feature type="domain" description="Ketoreductase" evidence="4">
    <location>
        <begin position="251"/>
        <end position="453"/>
    </location>
</feature>